<feature type="compositionally biased region" description="Polar residues" evidence="1">
    <location>
        <begin position="1"/>
        <end position="10"/>
    </location>
</feature>
<evidence type="ECO:0000313" key="3">
    <source>
        <dbReference type="Proteomes" id="UP000772434"/>
    </source>
</evidence>
<evidence type="ECO:0000313" key="2">
    <source>
        <dbReference type="EMBL" id="KAF9064128.1"/>
    </source>
</evidence>
<feature type="region of interest" description="Disordered" evidence="1">
    <location>
        <begin position="40"/>
        <end position="63"/>
    </location>
</feature>
<protein>
    <submittedName>
        <fullName evidence="2">Uncharacterized protein</fullName>
    </submittedName>
</protein>
<feature type="region of interest" description="Disordered" evidence="1">
    <location>
        <begin position="1"/>
        <end position="25"/>
    </location>
</feature>
<gene>
    <name evidence="2" type="ORF">BDP27DRAFT_1334007</name>
</gene>
<accession>A0A9P5U3V7</accession>
<sequence length="63" mass="6799">MSAALSSNKPTVRHHNPGRVHETDKQVVIRIEASRLPACRVSSPDYPRSPNGPGAMDLIDPAP</sequence>
<dbReference type="EMBL" id="JADNRY010000130">
    <property type="protein sequence ID" value="KAF9064128.1"/>
    <property type="molecule type" value="Genomic_DNA"/>
</dbReference>
<dbReference type="Proteomes" id="UP000772434">
    <property type="component" value="Unassembled WGS sequence"/>
</dbReference>
<comment type="caution">
    <text evidence="2">The sequence shown here is derived from an EMBL/GenBank/DDBJ whole genome shotgun (WGS) entry which is preliminary data.</text>
</comment>
<evidence type="ECO:0000256" key="1">
    <source>
        <dbReference type="SAM" id="MobiDB-lite"/>
    </source>
</evidence>
<proteinExistence type="predicted"/>
<organism evidence="2 3">
    <name type="scientific">Rhodocollybia butyracea</name>
    <dbReference type="NCBI Taxonomy" id="206335"/>
    <lineage>
        <taxon>Eukaryota</taxon>
        <taxon>Fungi</taxon>
        <taxon>Dikarya</taxon>
        <taxon>Basidiomycota</taxon>
        <taxon>Agaricomycotina</taxon>
        <taxon>Agaricomycetes</taxon>
        <taxon>Agaricomycetidae</taxon>
        <taxon>Agaricales</taxon>
        <taxon>Marasmiineae</taxon>
        <taxon>Omphalotaceae</taxon>
        <taxon>Rhodocollybia</taxon>
    </lineage>
</organism>
<reference evidence="2" key="1">
    <citation type="submission" date="2020-11" db="EMBL/GenBank/DDBJ databases">
        <authorList>
            <consortium name="DOE Joint Genome Institute"/>
            <person name="Ahrendt S."/>
            <person name="Riley R."/>
            <person name="Andreopoulos W."/>
            <person name="Labutti K."/>
            <person name="Pangilinan J."/>
            <person name="Ruiz-Duenas F.J."/>
            <person name="Barrasa J.M."/>
            <person name="Sanchez-Garcia M."/>
            <person name="Camarero S."/>
            <person name="Miyauchi S."/>
            <person name="Serrano A."/>
            <person name="Linde D."/>
            <person name="Babiker R."/>
            <person name="Drula E."/>
            <person name="Ayuso-Fernandez I."/>
            <person name="Pacheco R."/>
            <person name="Padilla G."/>
            <person name="Ferreira P."/>
            <person name="Barriuso J."/>
            <person name="Kellner H."/>
            <person name="Castanera R."/>
            <person name="Alfaro M."/>
            <person name="Ramirez L."/>
            <person name="Pisabarro A.G."/>
            <person name="Kuo A."/>
            <person name="Tritt A."/>
            <person name="Lipzen A."/>
            <person name="He G."/>
            <person name="Yan M."/>
            <person name="Ng V."/>
            <person name="Cullen D."/>
            <person name="Martin F."/>
            <person name="Rosso M.-N."/>
            <person name="Henrissat B."/>
            <person name="Hibbett D."/>
            <person name="Martinez A.T."/>
            <person name="Grigoriev I.V."/>
        </authorList>
    </citation>
    <scope>NUCLEOTIDE SEQUENCE</scope>
    <source>
        <strain evidence="2">AH 40177</strain>
    </source>
</reference>
<name>A0A9P5U3V7_9AGAR</name>
<keyword evidence="3" id="KW-1185">Reference proteome</keyword>
<dbReference type="AlphaFoldDB" id="A0A9P5U3V7"/>